<organism evidence="1 2">
    <name type="scientific">Plenodomus tracheiphilus IPT5</name>
    <dbReference type="NCBI Taxonomy" id="1408161"/>
    <lineage>
        <taxon>Eukaryota</taxon>
        <taxon>Fungi</taxon>
        <taxon>Dikarya</taxon>
        <taxon>Ascomycota</taxon>
        <taxon>Pezizomycotina</taxon>
        <taxon>Dothideomycetes</taxon>
        <taxon>Pleosporomycetidae</taxon>
        <taxon>Pleosporales</taxon>
        <taxon>Pleosporineae</taxon>
        <taxon>Leptosphaeriaceae</taxon>
        <taxon>Plenodomus</taxon>
    </lineage>
</organism>
<sequence length="68" mass="7997">MWDRRLRTREPITVMSHRDHINLQPIPQPLTLTVGPRHPELLQPPPVYITHQTKATRYPSTTTLDTYL</sequence>
<accession>A0A6A7BCE5</accession>
<proteinExistence type="predicted"/>
<dbReference type="Proteomes" id="UP000799423">
    <property type="component" value="Unassembled WGS sequence"/>
</dbReference>
<keyword evidence="2" id="KW-1185">Reference proteome</keyword>
<name>A0A6A7BCE5_9PLEO</name>
<dbReference type="OrthoDB" id="10465974at2759"/>
<evidence type="ECO:0000313" key="2">
    <source>
        <dbReference type="Proteomes" id="UP000799423"/>
    </source>
</evidence>
<evidence type="ECO:0000313" key="1">
    <source>
        <dbReference type="EMBL" id="KAF2853013.1"/>
    </source>
</evidence>
<reference evidence="1" key="1">
    <citation type="submission" date="2020-01" db="EMBL/GenBank/DDBJ databases">
        <authorList>
            <consortium name="DOE Joint Genome Institute"/>
            <person name="Haridas S."/>
            <person name="Albert R."/>
            <person name="Binder M."/>
            <person name="Bloem J."/>
            <person name="Labutti K."/>
            <person name="Salamov A."/>
            <person name="Andreopoulos B."/>
            <person name="Baker S.E."/>
            <person name="Barry K."/>
            <person name="Bills G."/>
            <person name="Bluhm B.H."/>
            <person name="Cannon C."/>
            <person name="Castanera R."/>
            <person name="Culley D.E."/>
            <person name="Daum C."/>
            <person name="Ezra D."/>
            <person name="Gonzalez J.B."/>
            <person name="Henrissat B."/>
            <person name="Kuo A."/>
            <person name="Liang C."/>
            <person name="Lipzen A."/>
            <person name="Lutzoni F."/>
            <person name="Magnuson J."/>
            <person name="Mondo S."/>
            <person name="Nolan M."/>
            <person name="Ohm R."/>
            <person name="Pangilinan J."/>
            <person name="Park H.-J."/>
            <person name="Ramirez L."/>
            <person name="Alfaro M."/>
            <person name="Sun H."/>
            <person name="Tritt A."/>
            <person name="Yoshinaga Y."/>
            <person name="Zwiers L.-H."/>
            <person name="Turgeon B.G."/>
            <person name="Goodwin S.B."/>
            <person name="Spatafora J.W."/>
            <person name="Crous P.W."/>
            <person name="Grigoriev I.V."/>
        </authorList>
    </citation>
    <scope>NUCLEOTIDE SEQUENCE</scope>
    <source>
        <strain evidence="1">IPT5</strain>
    </source>
</reference>
<dbReference type="EMBL" id="MU006297">
    <property type="protein sequence ID" value="KAF2853013.1"/>
    <property type="molecule type" value="Genomic_DNA"/>
</dbReference>
<gene>
    <name evidence="1" type="ORF">T440DRAFT_391811</name>
</gene>
<dbReference type="AlphaFoldDB" id="A0A6A7BCE5"/>
<protein>
    <submittedName>
        <fullName evidence="1">Uncharacterized protein</fullName>
    </submittedName>
</protein>